<accession>A0A178MNZ3</accession>
<protein>
    <submittedName>
        <fullName evidence="1">Uncharacterized protein</fullName>
    </submittedName>
</protein>
<dbReference type="EMBL" id="LWQT01000053">
    <property type="protein sequence ID" value="OAN50510.1"/>
    <property type="molecule type" value="Genomic_DNA"/>
</dbReference>
<sequence length="68" mass="7813">MGSFRPLRFGFALDGSPVDSDSAEMRVTYLGRFSRKSAEADARRRFEEWRSLCNPVTRRWSADQVVLA</sequence>
<reference evidence="1 2" key="1">
    <citation type="submission" date="2016-04" db="EMBL/GenBank/DDBJ databases">
        <title>Draft genome sequence of freshwater magnetotactic bacteria Magnetospirillum marisnigri SP-1 and Magnetospirillum moscoviense BB-1.</title>
        <authorList>
            <person name="Koziaeva V."/>
            <person name="Dziuba M.V."/>
            <person name="Ivanov T.M."/>
            <person name="Kuznetsov B."/>
            <person name="Grouzdev D.S."/>
        </authorList>
    </citation>
    <scope>NUCLEOTIDE SEQUENCE [LARGE SCALE GENOMIC DNA]</scope>
    <source>
        <strain evidence="1 2">SP-1</strain>
    </source>
</reference>
<dbReference type="OrthoDB" id="7360207at2"/>
<organism evidence="1 2">
    <name type="scientific">Paramagnetospirillum marisnigri</name>
    <dbReference type="NCBI Taxonomy" id="1285242"/>
    <lineage>
        <taxon>Bacteria</taxon>
        <taxon>Pseudomonadati</taxon>
        <taxon>Pseudomonadota</taxon>
        <taxon>Alphaproteobacteria</taxon>
        <taxon>Rhodospirillales</taxon>
        <taxon>Magnetospirillaceae</taxon>
        <taxon>Paramagnetospirillum</taxon>
    </lineage>
</organism>
<proteinExistence type="predicted"/>
<keyword evidence="2" id="KW-1185">Reference proteome</keyword>
<evidence type="ECO:0000313" key="2">
    <source>
        <dbReference type="Proteomes" id="UP000078428"/>
    </source>
</evidence>
<name>A0A178MNZ3_9PROT</name>
<dbReference type="AlphaFoldDB" id="A0A178MNZ3"/>
<gene>
    <name evidence="1" type="ORF">A6A04_18110</name>
</gene>
<evidence type="ECO:0000313" key="1">
    <source>
        <dbReference type="EMBL" id="OAN50510.1"/>
    </source>
</evidence>
<dbReference type="Proteomes" id="UP000078428">
    <property type="component" value="Unassembled WGS sequence"/>
</dbReference>
<dbReference type="STRING" id="1285242.A6A04_18110"/>
<dbReference type="RefSeq" id="WP_068492257.1">
    <property type="nucleotide sequence ID" value="NZ_LWQT01000053.1"/>
</dbReference>
<comment type="caution">
    <text evidence="1">The sequence shown here is derived from an EMBL/GenBank/DDBJ whole genome shotgun (WGS) entry which is preliminary data.</text>
</comment>